<evidence type="ECO:0000256" key="4">
    <source>
        <dbReference type="ARBA" id="ARBA00022692"/>
    </source>
</evidence>
<proteinExistence type="inferred from homology"/>
<dbReference type="Gene3D" id="1.20.1250.20">
    <property type="entry name" value="MFS general substrate transporter like domains"/>
    <property type="match status" value="1"/>
</dbReference>
<feature type="transmembrane region" description="Helical" evidence="7">
    <location>
        <begin position="366"/>
        <end position="388"/>
    </location>
</feature>
<dbReference type="FunCoup" id="A0A3N4KLD4">
    <property type="interactions" value="18"/>
</dbReference>
<dbReference type="GO" id="GO:0046943">
    <property type="term" value="F:carboxylic acid transmembrane transporter activity"/>
    <property type="evidence" value="ECO:0007669"/>
    <property type="project" value="UniProtKB-ARBA"/>
</dbReference>
<gene>
    <name evidence="9" type="ORF">P167DRAFT_536802</name>
</gene>
<dbReference type="GO" id="GO:0012505">
    <property type="term" value="C:endomembrane system"/>
    <property type="evidence" value="ECO:0007669"/>
    <property type="project" value="UniProtKB-SubCell"/>
</dbReference>
<feature type="transmembrane region" description="Helical" evidence="7">
    <location>
        <begin position="264"/>
        <end position="282"/>
    </location>
</feature>
<keyword evidence="5 7" id="KW-1133">Transmembrane helix</keyword>
<protein>
    <submittedName>
        <fullName evidence="9">MFS multidrug transporter</fullName>
    </submittedName>
</protein>
<feature type="transmembrane region" description="Helical" evidence="7">
    <location>
        <begin position="504"/>
        <end position="526"/>
    </location>
</feature>
<feature type="transmembrane region" description="Helical" evidence="7">
    <location>
        <begin position="195"/>
        <end position="215"/>
    </location>
</feature>
<feature type="domain" description="Major facilitator superfamily (MFS) profile" evidence="8">
    <location>
        <begin position="42"/>
        <end position="531"/>
    </location>
</feature>
<sequence length="531" mass="56054">MSPPTTENTPLLADDATAKDPEVPAALDLDKPRIPGVRLSVILPAISIGVFLAAMDNTIVVSSYGIIGTEMKELNRTSWIATAYLLTLTSFQPLYGKLSDIFGRKQALLSSYFIFGIGCLGCGLARSMNELIIARAFAGIGGGGMTTVASILLSDIVSLRARGTFQGLINIVFATGAAVGAPLGGLFADSIGWRWSFLSQVPLTWIAILVVSLFLHLPPPPVAEGFRKQIKRVDFLGAAILVSAVFSLLVGLDRAGNVMLNDNIVIGTMTFALLAFSLFVYVEGYIAAEPFAPGPIVKERTILASSVSVFFAFGGYMGTLFYITLYYQAVAGLSAAESGLRIVPAIIGGVSGSLFGGIMMQTTGKFYHLTVGAYCVFACGFLPILLLTGYLGRSTLGISLGLVATGFGNGIGVTSTLIAVISAAGAEDQAVATAVTYLFRALGTVTGVSVGSMLVQGSLRRELSERLNGTDADEIVRRVRQSLKFINELPQETKDIVVNSYEHAVHAAFVLGFTFAVCAALASMFIRNKSL</sequence>
<evidence type="ECO:0000256" key="3">
    <source>
        <dbReference type="ARBA" id="ARBA00022448"/>
    </source>
</evidence>
<dbReference type="CDD" id="cd17502">
    <property type="entry name" value="MFS_Azr1_MDR_like"/>
    <property type="match status" value="1"/>
</dbReference>
<dbReference type="InParanoid" id="A0A3N4KLD4"/>
<feature type="transmembrane region" description="Helical" evidence="7">
    <location>
        <begin position="302"/>
        <end position="327"/>
    </location>
</feature>
<feature type="transmembrane region" description="Helical" evidence="7">
    <location>
        <begin position="400"/>
        <end position="425"/>
    </location>
</feature>
<dbReference type="AlphaFoldDB" id="A0A3N4KLD4"/>
<evidence type="ECO:0000256" key="1">
    <source>
        <dbReference type="ARBA" id="ARBA00004127"/>
    </source>
</evidence>
<feature type="transmembrane region" description="Helical" evidence="7">
    <location>
        <begin position="79"/>
        <end position="95"/>
    </location>
</feature>
<evidence type="ECO:0000256" key="5">
    <source>
        <dbReference type="ARBA" id="ARBA00022989"/>
    </source>
</evidence>
<dbReference type="InterPro" id="IPR011701">
    <property type="entry name" value="MFS"/>
</dbReference>
<dbReference type="Gene3D" id="1.20.1720.10">
    <property type="entry name" value="Multidrug resistance protein D"/>
    <property type="match status" value="1"/>
</dbReference>
<organism evidence="9 10">
    <name type="scientific">Morchella conica CCBAS932</name>
    <dbReference type="NCBI Taxonomy" id="1392247"/>
    <lineage>
        <taxon>Eukaryota</taxon>
        <taxon>Fungi</taxon>
        <taxon>Dikarya</taxon>
        <taxon>Ascomycota</taxon>
        <taxon>Pezizomycotina</taxon>
        <taxon>Pezizomycetes</taxon>
        <taxon>Pezizales</taxon>
        <taxon>Morchellaceae</taxon>
        <taxon>Morchella</taxon>
    </lineage>
</organism>
<dbReference type="Pfam" id="PF07690">
    <property type="entry name" value="MFS_1"/>
    <property type="match status" value="1"/>
</dbReference>
<evidence type="ECO:0000256" key="6">
    <source>
        <dbReference type="ARBA" id="ARBA00023136"/>
    </source>
</evidence>
<evidence type="ECO:0000313" key="9">
    <source>
        <dbReference type="EMBL" id="RPB11383.1"/>
    </source>
</evidence>
<dbReference type="GO" id="GO:0000329">
    <property type="term" value="C:fungal-type vacuole membrane"/>
    <property type="evidence" value="ECO:0007669"/>
    <property type="project" value="TreeGrafter"/>
</dbReference>
<feature type="transmembrane region" description="Helical" evidence="7">
    <location>
        <begin position="132"/>
        <end position="153"/>
    </location>
</feature>
<keyword evidence="6 7" id="KW-0472">Membrane</keyword>
<dbReference type="PANTHER" id="PTHR23501">
    <property type="entry name" value="MAJOR FACILITATOR SUPERFAMILY"/>
    <property type="match status" value="1"/>
</dbReference>
<feature type="transmembrane region" description="Helical" evidence="7">
    <location>
        <begin position="339"/>
        <end position="360"/>
    </location>
</feature>
<accession>A0A3N4KLD4</accession>
<dbReference type="FunFam" id="1.20.1720.10:FF:000013">
    <property type="entry name" value="Related to multidrug resistance proteins"/>
    <property type="match status" value="1"/>
</dbReference>
<dbReference type="Proteomes" id="UP000277580">
    <property type="component" value="Unassembled WGS sequence"/>
</dbReference>
<keyword evidence="3" id="KW-0813">Transport</keyword>
<feature type="transmembrane region" description="Helical" evidence="7">
    <location>
        <begin position="437"/>
        <end position="455"/>
    </location>
</feature>
<evidence type="ECO:0000313" key="10">
    <source>
        <dbReference type="Proteomes" id="UP000277580"/>
    </source>
</evidence>
<dbReference type="SUPFAM" id="SSF103473">
    <property type="entry name" value="MFS general substrate transporter"/>
    <property type="match status" value="1"/>
</dbReference>
<feature type="transmembrane region" description="Helical" evidence="7">
    <location>
        <begin position="41"/>
        <end position="67"/>
    </location>
</feature>
<comment type="subcellular location">
    <subcellularLocation>
        <location evidence="1">Endomembrane system</location>
        <topology evidence="1">Multi-pass membrane protein</topology>
    </subcellularLocation>
</comment>
<feature type="transmembrane region" description="Helical" evidence="7">
    <location>
        <begin position="235"/>
        <end position="252"/>
    </location>
</feature>
<dbReference type="GO" id="GO:0015174">
    <property type="term" value="F:basic amino acid transmembrane transporter activity"/>
    <property type="evidence" value="ECO:0007669"/>
    <property type="project" value="TreeGrafter"/>
</dbReference>
<name>A0A3N4KLD4_9PEZI</name>
<keyword evidence="4 7" id="KW-0812">Transmembrane</keyword>
<dbReference type="OrthoDB" id="3437016at2759"/>
<evidence type="ECO:0000259" key="8">
    <source>
        <dbReference type="PROSITE" id="PS50850"/>
    </source>
</evidence>
<reference evidence="9 10" key="1">
    <citation type="journal article" date="2018" name="Nat. Ecol. Evol.">
        <title>Pezizomycetes genomes reveal the molecular basis of ectomycorrhizal truffle lifestyle.</title>
        <authorList>
            <person name="Murat C."/>
            <person name="Payen T."/>
            <person name="Noel B."/>
            <person name="Kuo A."/>
            <person name="Morin E."/>
            <person name="Chen J."/>
            <person name="Kohler A."/>
            <person name="Krizsan K."/>
            <person name="Balestrini R."/>
            <person name="Da Silva C."/>
            <person name="Montanini B."/>
            <person name="Hainaut M."/>
            <person name="Levati E."/>
            <person name="Barry K.W."/>
            <person name="Belfiori B."/>
            <person name="Cichocki N."/>
            <person name="Clum A."/>
            <person name="Dockter R.B."/>
            <person name="Fauchery L."/>
            <person name="Guy J."/>
            <person name="Iotti M."/>
            <person name="Le Tacon F."/>
            <person name="Lindquist E.A."/>
            <person name="Lipzen A."/>
            <person name="Malagnac F."/>
            <person name="Mello A."/>
            <person name="Molinier V."/>
            <person name="Miyauchi S."/>
            <person name="Poulain J."/>
            <person name="Riccioni C."/>
            <person name="Rubini A."/>
            <person name="Sitrit Y."/>
            <person name="Splivallo R."/>
            <person name="Traeger S."/>
            <person name="Wang M."/>
            <person name="Zifcakova L."/>
            <person name="Wipf D."/>
            <person name="Zambonelli A."/>
            <person name="Paolocci F."/>
            <person name="Nowrousian M."/>
            <person name="Ottonello S."/>
            <person name="Baldrian P."/>
            <person name="Spatafora J.W."/>
            <person name="Henrissat B."/>
            <person name="Nagy L.G."/>
            <person name="Aury J.M."/>
            <person name="Wincker P."/>
            <person name="Grigoriev I.V."/>
            <person name="Bonfante P."/>
            <person name="Martin F.M."/>
        </authorList>
    </citation>
    <scope>NUCLEOTIDE SEQUENCE [LARGE SCALE GENOMIC DNA]</scope>
    <source>
        <strain evidence="9 10">CCBAS932</strain>
    </source>
</reference>
<dbReference type="PROSITE" id="PS50850">
    <property type="entry name" value="MFS"/>
    <property type="match status" value="1"/>
</dbReference>
<evidence type="ECO:0000256" key="2">
    <source>
        <dbReference type="ARBA" id="ARBA00008335"/>
    </source>
</evidence>
<evidence type="ECO:0000256" key="7">
    <source>
        <dbReference type="SAM" id="Phobius"/>
    </source>
</evidence>
<feature type="transmembrane region" description="Helical" evidence="7">
    <location>
        <begin position="165"/>
        <end position="188"/>
    </location>
</feature>
<dbReference type="STRING" id="1392247.A0A3N4KLD4"/>
<dbReference type="PANTHER" id="PTHR23501:SF84">
    <property type="entry name" value="VACUOLAR MEMBRANE AMINO ACID UPTAKE TRANSPORTER FNX2"/>
    <property type="match status" value="1"/>
</dbReference>
<dbReference type="InterPro" id="IPR020846">
    <property type="entry name" value="MFS_dom"/>
</dbReference>
<comment type="similarity">
    <text evidence="2">Belongs to the major facilitator superfamily.</text>
</comment>
<feature type="transmembrane region" description="Helical" evidence="7">
    <location>
        <begin position="107"/>
        <end position="125"/>
    </location>
</feature>
<dbReference type="EMBL" id="ML119136">
    <property type="protein sequence ID" value="RPB11383.1"/>
    <property type="molecule type" value="Genomic_DNA"/>
</dbReference>
<keyword evidence="10" id="KW-1185">Reference proteome</keyword>
<dbReference type="InterPro" id="IPR036259">
    <property type="entry name" value="MFS_trans_sf"/>
</dbReference>